<dbReference type="EMBL" id="NBSH01000006">
    <property type="protein sequence ID" value="ORX37313.1"/>
    <property type="molecule type" value="Genomic_DNA"/>
</dbReference>
<accession>A0A1Y1UGX6</accession>
<dbReference type="GO" id="GO:0003697">
    <property type="term" value="F:single-stranded DNA binding"/>
    <property type="evidence" value="ECO:0007669"/>
    <property type="project" value="TreeGrafter"/>
</dbReference>
<dbReference type="GeneID" id="33560757"/>
<keyword evidence="4" id="KW-0158">Chromosome</keyword>
<dbReference type="AlphaFoldDB" id="A0A1Y1UGX6"/>
<evidence type="ECO:0000256" key="10">
    <source>
        <dbReference type="ARBA" id="ARBA00023204"/>
    </source>
</evidence>
<dbReference type="Pfam" id="PF13476">
    <property type="entry name" value="AAA_23"/>
    <property type="match status" value="1"/>
</dbReference>
<comment type="caution">
    <text evidence="14">The sequence shown here is derived from an EMBL/GenBank/DDBJ whole genome shotgun (WGS) entry which is preliminary data.</text>
</comment>
<dbReference type="GO" id="GO:0035861">
    <property type="term" value="C:site of double-strand break"/>
    <property type="evidence" value="ECO:0007669"/>
    <property type="project" value="TreeGrafter"/>
</dbReference>
<sequence>MATSPAKRQLQDEDRDESEQGSSRAPTPVPKRVKREPSLARRASRGVSRAAGEPSATSDHDSESELDNSEYESELEAPTDDEEHFDDDEANVKAYEEAKAKTGDIFGWASDAGIIKQVILVDFMCHRHFSVELGNRMNFIVGHNGMLTGIAVALGGKAAVTGRGQGLKDLIRRDADKAVVTVIMSNEGPEAFKPELYGSQIVIERTLHKNGGSSYRFRATRDGKIIAQKRDELNEICANFSITIDSPLTILTQDAARSFLQNATDEMLYKFFLEGTGLDSLSAYYQKMQLQGEQLKNIADSQAEKIPLKEIEVDQLHRQVAASRRIVELQAKITRLTSELAWAYIRDKETVRTGEVNSRCFILTQHRSSRTQ</sequence>
<keyword evidence="10" id="KW-0234">DNA repair</keyword>
<evidence type="ECO:0000256" key="11">
    <source>
        <dbReference type="ARBA" id="ARBA00023242"/>
    </source>
</evidence>
<name>A0A1Y1UGX6_9TREE</name>
<protein>
    <submittedName>
        <fullName evidence="14">p-loop containing nucleoside triphosphate hydrolase protein</fullName>
    </submittedName>
</protein>
<comment type="subcellular location">
    <subcellularLocation>
        <location evidence="2">Chromosome</location>
    </subcellularLocation>
    <subcellularLocation>
        <location evidence="1">Nucleus</location>
    </subcellularLocation>
</comment>
<organism evidence="14 15">
    <name type="scientific">Kockovaella imperatae</name>
    <dbReference type="NCBI Taxonomy" id="4999"/>
    <lineage>
        <taxon>Eukaryota</taxon>
        <taxon>Fungi</taxon>
        <taxon>Dikarya</taxon>
        <taxon>Basidiomycota</taxon>
        <taxon>Agaricomycotina</taxon>
        <taxon>Tremellomycetes</taxon>
        <taxon>Tremellales</taxon>
        <taxon>Cuniculitremaceae</taxon>
        <taxon>Kockovaella</taxon>
    </lineage>
</organism>
<keyword evidence="11" id="KW-0539">Nucleus</keyword>
<keyword evidence="6" id="KW-0227">DNA damage</keyword>
<dbReference type="GO" id="GO:0016887">
    <property type="term" value="F:ATP hydrolysis activity"/>
    <property type="evidence" value="ECO:0007669"/>
    <property type="project" value="InterPro"/>
</dbReference>
<keyword evidence="8" id="KW-0175">Coiled coil</keyword>
<dbReference type="STRING" id="4999.A0A1Y1UGX6"/>
<comment type="similarity">
    <text evidence="3">Belongs to the SMC family. SMC6 subfamily.</text>
</comment>
<dbReference type="SUPFAM" id="SSF52540">
    <property type="entry name" value="P-loop containing nucleoside triphosphate hydrolases"/>
    <property type="match status" value="1"/>
</dbReference>
<evidence type="ECO:0000256" key="2">
    <source>
        <dbReference type="ARBA" id="ARBA00004286"/>
    </source>
</evidence>
<proteinExistence type="inferred from homology"/>
<feature type="compositionally biased region" description="Acidic residues" evidence="12">
    <location>
        <begin position="64"/>
        <end position="86"/>
    </location>
</feature>
<dbReference type="InterPro" id="IPR038729">
    <property type="entry name" value="Rad50/SbcC_AAA"/>
</dbReference>
<evidence type="ECO:0000256" key="12">
    <source>
        <dbReference type="SAM" id="MobiDB-lite"/>
    </source>
</evidence>
<evidence type="ECO:0000313" key="15">
    <source>
        <dbReference type="Proteomes" id="UP000193218"/>
    </source>
</evidence>
<dbReference type="RefSeq" id="XP_021871351.1">
    <property type="nucleotide sequence ID" value="XM_022018948.1"/>
</dbReference>
<dbReference type="InterPro" id="IPR027417">
    <property type="entry name" value="P-loop_NTPase"/>
</dbReference>
<evidence type="ECO:0000256" key="3">
    <source>
        <dbReference type="ARBA" id="ARBA00006793"/>
    </source>
</evidence>
<keyword evidence="7" id="KW-0067">ATP-binding</keyword>
<evidence type="ECO:0000259" key="13">
    <source>
        <dbReference type="Pfam" id="PF13476"/>
    </source>
</evidence>
<evidence type="ECO:0000256" key="7">
    <source>
        <dbReference type="ARBA" id="ARBA00022840"/>
    </source>
</evidence>
<evidence type="ECO:0000256" key="5">
    <source>
        <dbReference type="ARBA" id="ARBA00022741"/>
    </source>
</evidence>
<dbReference type="GO" id="GO:0003684">
    <property type="term" value="F:damaged DNA binding"/>
    <property type="evidence" value="ECO:0007669"/>
    <property type="project" value="TreeGrafter"/>
</dbReference>
<dbReference type="Gene3D" id="3.40.50.300">
    <property type="entry name" value="P-loop containing nucleotide triphosphate hydrolases"/>
    <property type="match status" value="1"/>
</dbReference>
<dbReference type="Proteomes" id="UP000193218">
    <property type="component" value="Unassembled WGS sequence"/>
</dbReference>
<dbReference type="GO" id="GO:0005634">
    <property type="term" value="C:nucleus"/>
    <property type="evidence" value="ECO:0007669"/>
    <property type="project" value="UniProtKB-SubCell"/>
</dbReference>
<dbReference type="GO" id="GO:0005524">
    <property type="term" value="F:ATP binding"/>
    <property type="evidence" value="ECO:0007669"/>
    <property type="project" value="UniProtKB-KW"/>
</dbReference>
<dbReference type="GO" id="GO:0000724">
    <property type="term" value="P:double-strand break repair via homologous recombination"/>
    <property type="evidence" value="ECO:0007669"/>
    <property type="project" value="TreeGrafter"/>
</dbReference>
<dbReference type="GO" id="GO:0030915">
    <property type="term" value="C:Smc5-Smc6 complex"/>
    <property type="evidence" value="ECO:0007669"/>
    <property type="project" value="TreeGrafter"/>
</dbReference>
<feature type="domain" description="Rad50/SbcC-type AAA" evidence="13">
    <location>
        <begin position="120"/>
        <end position="340"/>
    </location>
</feature>
<dbReference type="PANTHER" id="PTHR19306:SF6">
    <property type="entry name" value="STRUCTURAL MAINTENANCE OF CHROMOSOMES PROTEIN 6"/>
    <property type="match status" value="1"/>
</dbReference>
<keyword evidence="15" id="KW-1185">Reference proteome</keyword>
<evidence type="ECO:0000256" key="1">
    <source>
        <dbReference type="ARBA" id="ARBA00004123"/>
    </source>
</evidence>
<keyword evidence="14" id="KW-0378">Hydrolase</keyword>
<dbReference type="PANTHER" id="PTHR19306">
    <property type="entry name" value="STRUCTURAL MAINTENANCE OF CHROMOSOMES 5,6 SMC5, SMC6"/>
    <property type="match status" value="1"/>
</dbReference>
<dbReference type="InParanoid" id="A0A1Y1UGX6"/>
<keyword evidence="5" id="KW-0547">Nucleotide-binding</keyword>
<evidence type="ECO:0000256" key="6">
    <source>
        <dbReference type="ARBA" id="ARBA00022763"/>
    </source>
</evidence>
<reference evidence="14 15" key="1">
    <citation type="submission" date="2017-03" db="EMBL/GenBank/DDBJ databases">
        <title>Widespread Adenine N6-methylation of Active Genes in Fungi.</title>
        <authorList>
            <consortium name="DOE Joint Genome Institute"/>
            <person name="Mondo S.J."/>
            <person name="Dannebaum R.O."/>
            <person name="Kuo R.C."/>
            <person name="Louie K.B."/>
            <person name="Bewick A.J."/>
            <person name="Labutti K."/>
            <person name="Haridas S."/>
            <person name="Kuo A."/>
            <person name="Salamov A."/>
            <person name="Ahrendt S.R."/>
            <person name="Lau R."/>
            <person name="Bowen B.P."/>
            <person name="Lipzen A."/>
            <person name="Sullivan W."/>
            <person name="Andreopoulos W.B."/>
            <person name="Clum A."/>
            <person name="Lindquist E."/>
            <person name="Daum C."/>
            <person name="Northen T.R."/>
            <person name="Ramamoorthy G."/>
            <person name="Schmitz R.J."/>
            <person name="Gryganskyi A."/>
            <person name="Culley D."/>
            <person name="Magnuson J."/>
            <person name="James T.Y."/>
            <person name="O'Malley M.A."/>
            <person name="Stajich J.E."/>
            <person name="Spatafora J.W."/>
            <person name="Visel A."/>
            <person name="Grigoriev I.V."/>
        </authorList>
    </citation>
    <scope>NUCLEOTIDE SEQUENCE [LARGE SCALE GENOMIC DNA]</scope>
    <source>
        <strain evidence="14 15">NRRL Y-17943</strain>
    </source>
</reference>
<evidence type="ECO:0000256" key="8">
    <source>
        <dbReference type="ARBA" id="ARBA00023054"/>
    </source>
</evidence>
<feature type="region of interest" description="Disordered" evidence="12">
    <location>
        <begin position="1"/>
        <end position="86"/>
    </location>
</feature>
<keyword evidence="9" id="KW-0233">DNA recombination</keyword>
<evidence type="ECO:0000313" key="14">
    <source>
        <dbReference type="EMBL" id="ORX37313.1"/>
    </source>
</evidence>
<evidence type="ECO:0000256" key="9">
    <source>
        <dbReference type="ARBA" id="ARBA00023172"/>
    </source>
</evidence>
<gene>
    <name evidence="14" type="ORF">BD324DRAFT_674471</name>
</gene>
<evidence type="ECO:0000256" key="4">
    <source>
        <dbReference type="ARBA" id="ARBA00022454"/>
    </source>
</evidence>
<dbReference type="OrthoDB" id="10072614at2759"/>